<dbReference type="Proteomes" id="UP001153076">
    <property type="component" value="Unassembled WGS sequence"/>
</dbReference>
<protein>
    <recommendedName>
        <fullName evidence="3">Retrotransposon gag domain-containing protein</fullName>
    </recommendedName>
</protein>
<sequence>MHLSFSPKLSFSFLRGQTPETGSRSVGGTLAYKAPESQRVDLTSIHLVGKAETLFASYIAVKKGVDSDEFIVDICERFKEDLGSHKGSVDEYLEQFEEMKALLIQRTPLLPDSFFIDGFVGGLKPQLKPFVKALNPVTLTEAMNLARLQEEALEA</sequence>
<evidence type="ECO:0000313" key="1">
    <source>
        <dbReference type="EMBL" id="KAJ8439033.1"/>
    </source>
</evidence>
<keyword evidence="2" id="KW-1185">Reference proteome</keyword>
<dbReference type="AlphaFoldDB" id="A0A9Q1QE73"/>
<accession>A0A9Q1QE73</accession>
<name>A0A9Q1QE73_9CARY</name>
<dbReference type="OrthoDB" id="1749531at2759"/>
<evidence type="ECO:0008006" key="3">
    <source>
        <dbReference type="Google" id="ProtNLM"/>
    </source>
</evidence>
<organism evidence="1 2">
    <name type="scientific">Carnegiea gigantea</name>
    <dbReference type="NCBI Taxonomy" id="171969"/>
    <lineage>
        <taxon>Eukaryota</taxon>
        <taxon>Viridiplantae</taxon>
        <taxon>Streptophyta</taxon>
        <taxon>Embryophyta</taxon>
        <taxon>Tracheophyta</taxon>
        <taxon>Spermatophyta</taxon>
        <taxon>Magnoliopsida</taxon>
        <taxon>eudicotyledons</taxon>
        <taxon>Gunneridae</taxon>
        <taxon>Pentapetalae</taxon>
        <taxon>Caryophyllales</taxon>
        <taxon>Cactineae</taxon>
        <taxon>Cactaceae</taxon>
        <taxon>Cactoideae</taxon>
        <taxon>Echinocereeae</taxon>
        <taxon>Carnegiea</taxon>
    </lineage>
</organism>
<gene>
    <name evidence="1" type="ORF">Cgig2_028479</name>
</gene>
<comment type="caution">
    <text evidence="1">The sequence shown here is derived from an EMBL/GenBank/DDBJ whole genome shotgun (WGS) entry which is preliminary data.</text>
</comment>
<evidence type="ECO:0000313" key="2">
    <source>
        <dbReference type="Proteomes" id="UP001153076"/>
    </source>
</evidence>
<dbReference type="EMBL" id="JAKOGI010000233">
    <property type="protein sequence ID" value="KAJ8439033.1"/>
    <property type="molecule type" value="Genomic_DNA"/>
</dbReference>
<proteinExistence type="predicted"/>
<reference evidence="1" key="1">
    <citation type="submission" date="2022-04" db="EMBL/GenBank/DDBJ databases">
        <title>Carnegiea gigantea Genome sequencing and assembly v2.</title>
        <authorList>
            <person name="Copetti D."/>
            <person name="Sanderson M.J."/>
            <person name="Burquez A."/>
            <person name="Wojciechowski M.F."/>
        </authorList>
    </citation>
    <scope>NUCLEOTIDE SEQUENCE</scope>
    <source>
        <strain evidence="1">SGP5-SGP5p</strain>
        <tissue evidence="1">Aerial part</tissue>
    </source>
</reference>